<feature type="active site" evidence="5">
    <location>
        <position position="362"/>
    </location>
</feature>
<accession>A0A4Y4D486</accession>
<dbReference type="InterPro" id="IPR010280">
    <property type="entry name" value="U5_MeTrfase_fam"/>
</dbReference>
<feature type="active site" description="Nucleophile" evidence="4">
    <location>
        <position position="362"/>
    </location>
</feature>
<dbReference type="PANTHER" id="PTHR11061">
    <property type="entry name" value="RNA M5U METHYLTRANSFERASE"/>
    <property type="match status" value="1"/>
</dbReference>
<reference evidence="6 7" key="1">
    <citation type="submission" date="2019-06" db="EMBL/GenBank/DDBJ databases">
        <title>Whole genome shotgun sequence of Kocuria varians NBRC 15358.</title>
        <authorList>
            <person name="Hosoyama A."/>
            <person name="Uohara A."/>
            <person name="Ohji S."/>
            <person name="Ichikawa N."/>
        </authorList>
    </citation>
    <scope>NUCLEOTIDE SEQUENCE [LARGE SCALE GENOMIC DNA]</scope>
    <source>
        <strain evidence="6 7">NBRC 15358</strain>
    </source>
</reference>
<feature type="binding site" evidence="4">
    <location>
        <position position="264"/>
    </location>
    <ligand>
        <name>S-adenosyl-L-methionine</name>
        <dbReference type="ChEBI" id="CHEBI:59789"/>
    </ligand>
</feature>
<protein>
    <submittedName>
        <fullName evidence="6">23S rRNA (Uracil(747)-C(5))-methyltransferase RlmC</fullName>
    </submittedName>
</protein>
<dbReference type="Proteomes" id="UP000315730">
    <property type="component" value="Unassembled WGS sequence"/>
</dbReference>
<dbReference type="NCBIfam" id="NF002909">
    <property type="entry name" value="PRK03522.2-1"/>
    <property type="match status" value="1"/>
</dbReference>
<evidence type="ECO:0000313" key="7">
    <source>
        <dbReference type="Proteomes" id="UP000315730"/>
    </source>
</evidence>
<sequence>MRRQDGPGQEEAARRRRAGRRTLGRVECGYYERDLCHSCTVIEVPYDQQLARKQQLVRDLVDPLGAPRWLTPVASAESGFRNKAKMVVAGTVGAPTLGILDRGAGVDLRDCPLYPEPVTLAIHGLAEFVTRVRLLPYDVAKRRGELKHVIVTGDPRGRLMVRFVLRSERQLPKIRENTDLLRELVPAADVVSVNLQPEHKAVLEGPREILLTEQEELVVEVNGIGLRVRPRSFFQTNTAVTERLYAQVRDWVDAADPATVWDLYCGVGGFALHAAGPTRTVVGTEISPEAVASAQDTARAMGLPERGPGSVRFVADDAAAVPAELSGTPDLVVVNPPRRGLDAPLCAWLEESSVRHVVYSSCNAKTLARDLALMPSLAPVEARLFDMFPHTGHYEAAVLLRRA</sequence>
<gene>
    <name evidence="6" type="primary">rlmC</name>
    <name evidence="6" type="ORF">KVA01_21630</name>
</gene>
<comment type="similarity">
    <text evidence="4">Belongs to the class I-like SAM-binding methyltransferase superfamily. RNA M5U methyltransferase family.</text>
</comment>
<evidence type="ECO:0000256" key="1">
    <source>
        <dbReference type="ARBA" id="ARBA00022603"/>
    </source>
</evidence>
<dbReference type="SUPFAM" id="SSF53335">
    <property type="entry name" value="S-adenosyl-L-methionine-dependent methyltransferases"/>
    <property type="match status" value="1"/>
</dbReference>
<feature type="binding site" evidence="4">
    <location>
        <position position="335"/>
    </location>
    <ligand>
        <name>S-adenosyl-L-methionine</name>
        <dbReference type="ChEBI" id="CHEBI:59789"/>
    </ligand>
</feature>
<comment type="caution">
    <text evidence="6">The sequence shown here is derived from an EMBL/GenBank/DDBJ whole genome shotgun (WGS) entry which is preliminary data.</text>
</comment>
<keyword evidence="1 4" id="KW-0489">Methyltransferase</keyword>
<dbReference type="PROSITE" id="PS01230">
    <property type="entry name" value="TRMA_1"/>
    <property type="match status" value="1"/>
</dbReference>
<dbReference type="GO" id="GO:0070041">
    <property type="term" value="F:rRNA (uridine-C5-)-methyltransferase activity"/>
    <property type="evidence" value="ECO:0007669"/>
    <property type="project" value="TreeGrafter"/>
</dbReference>
<evidence type="ECO:0000256" key="5">
    <source>
        <dbReference type="PROSITE-ProRule" id="PRU10015"/>
    </source>
</evidence>
<dbReference type="InterPro" id="IPR029063">
    <property type="entry name" value="SAM-dependent_MTases_sf"/>
</dbReference>
<dbReference type="Gene3D" id="2.40.50.1070">
    <property type="match status" value="1"/>
</dbReference>
<evidence type="ECO:0000256" key="3">
    <source>
        <dbReference type="ARBA" id="ARBA00022691"/>
    </source>
</evidence>
<proteinExistence type="inferred from homology"/>
<feature type="binding site" evidence="4">
    <location>
        <position position="235"/>
    </location>
    <ligand>
        <name>S-adenosyl-L-methionine</name>
        <dbReference type="ChEBI" id="CHEBI:59789"/>
    </ligand>
</feature>
<keyword evidence="2 4" id="KW-0808">Transferase</keyword>
<evidence type="ECO:0000313" key="6">
    <source>
        <dbReference type="EMBL" id="GED00009.1"/>
    </source>
</evidence>
<evidence type="ECO:0000256" key="4">
    <source>
        <dbReference type="PROSITE-ProRule" id="PRU01024"/>
    </source>
</evidence>
<feature type="binding site" evidence="4">
    <location>
        <position position="285"/>
    </location>
    <ligand>
        <name>S-adenosyl-L-methionine</name>
        <dbReference type="ChEBI" id="CHEBI:59789"/>
    </ligand>
</feature>
<name>A0A4Y4D486_KOCVA</name>
<dbReference type="InterPro" id="IPR030391">
    <property type="entry name" value="MeTrfase_TrmA_CS"/>
</dbReference>
<evidence type="ECO:0000256" key="2">
    <source>
        <dbReference type="ARBA" id="ARBA00022679"/>
    </source>
</evidence>
<dbReference type="Pfam" id="PF05958">
    <property type="entry name" value="tRNA_U5-meth_tr"/>
    <property type="match status" value="2"/>
</dbReference>
<organism evidence="6 7">
    <name type="scientific">Kocuria varians</name>
    <name type="common">Micrococcus varians</name>
    <dbReference type="NCBI Taxonomy" id="1272"/>
    <lineage>
        <taxon>Bacteria</taxon>
        <taxon>Bacillati</taxon>
        <taxon>Actinomycetota</taxon>
        <taxon>Actinomycetes</taxon>
        <taxon>Micrococcales</taxon>
        <taxon>Micrococcaceae</taxon>
        <taxon>Kocuria</taxon>
    </lineage>
</organism>
<dbReference type="PROSITE" id="PS51687">
    <property type="entry name" value="SAM_MT_RNA_M5U"/>
    <property type="match status" value="1"/>
</dbReference>
<keyword evidence="7" id="KW-1185">Reference proteome</keyword>
<dbReference type="STRING" id="1272.GCA_900014985_00875"/>
<dbReference type="PROSITE" id="PS01231">
    <property type="entry name" value="TRMA_2"/>
    <property type="match status" value="1"/>
</dbReference>
<keyword evidence="3 4" id="KW-0949">S-adenosyl-L-methionine</keyword>
<dbReference type="GO" id="GO:0070475">
    <property type="term" value="P:rRNA base methylation"/>
    <property type="evidence" value="ECO:0007669"/>
    <property type="project" value="TreeGrafter"/>
</dbReference>
<dbReference type="InterPro" id="IPR030390">
    <property type="entry name" value="MeTrfase_TrmA_AS"/>
</dbReference>
<dbReference type="CDD" id="cd02440">
    <property type="entry name" value="AdoMet_MTases"/>
    <property type="match status" value="1"/>
</dbReference>
<dbReference type="AlphaFoldDB" id="A0A4Y4D486"/>
<dbReference type="Gene3D" id="3.40.50.150">
    <property type="entry name" value="Vaccinia Virus protein VP39"/>
    <property type="match status" value="1"/>
</dbReference>
<dbReference type="PANTHER" id="PTHR11061:SF30">
    <property type="entry name" value="TRNA (URACIL(54)-C(5))-METHYLTRANSFERASE"/>
    <property type="match status" value="1"/>
</dbReference>
<dbReference type="EMBL" id="BJNW01000021">
    <property type="protein sequence ID" value="GED00009.1"/>
    <property type="molecule type" value="Genomic_DNA"/>
</dbReference>